<evidence type="ECO:0000313" key="2">
    <source>
        <dbReference type="EMBL" id="TGG95050.1"/>
    </source>
</evidence>
<reference evidence="2 3" key="1">
    <citation type="submission" date="2019-04" db="EMBL/GenBank/DDBJ databases">
        <title>Natronospirillum operosus gen. nov., sp. nov., a haloalkaliphilic satellite isolated from decaying biomass of laboratory culture of cyanobacterium Geitlerinema sp. and proposal of Natronospirillaceae fam. nov. and Saccharospirillaceae fam. nov.</title>
        <authorList>
            <person name="Kevbrin V."/>
            <person name="Boltyanskaya Y."/>
            <person name="Koziaeva V."/>
            <person name="Grouzdev D.S."/>
            <person name="Park M."/>
            <person name="Cho J."/>
        </authorList>
    </citation>
    <scope>NUCLEOTIDE SEQUENCE [LARGE SCALE GENOMIC DNA]</scope>
    <source>
        <strain evidence="2 3">G-116</strain>
    </source>
</reference>
<evidence type="ECO:0000256" key="1">
    <source>
        <dbReference type="SAM" id="SignalP"/>
    </source>
</evidence>
<dbReference type="Gene3D" id="3.40.190.10">
    <property type="entry name" value="Periplasmic binding protein-like II"/>
    <property type="match status" value="2"/>
</dbReference>
<dbReference type="InterPro" id="IPR011852">
    <property type="entry name" value="TRAP_TAXI"/>
</dbReference>
<dbReference type="PANTHER" id="PTHR42941">
    <property type="entry name" value="SLL1037 PROTEIN"/>
    <property type="match status" value="1"/>
</dbReference>
<dbReference type="AlphaFoldDB" id="A0A4Z0WDC8"/>
<dbReference type="Pfam" id="PF16868">
    <property type="entry name" value="NMT1_3"/>
    <property type="match status" value="1"/>
</dbReference>
<sequence length="325" mass="34705">MTTTKIASINHKGLVALGLSLAFVASAQAQQLGIGTSGQGSATYGIGAAIANVISSETPEDFTVQPYGGTGRVVPLVDTGRTDFGLANILEVTNAVEGRGPFDGRPHENLRIVGVVYPFEVGFFVREDSDIQHINDIEGLRISSEYSGQRIIGSLTEALLANADLTLDDMQGVPTSGIISNADDFAAGQTDVGFFALGAGKVNEVDASVGGLRYIPINDSPEAEARMQEVMPQTYISSVDPREDLTGVHETMPLMAYDYILYTGAHVPDEVIYNLVGSMIEHREALASNYAPLSGLDPEMMGKDVGMPHHPGAIQYYQDNGLWHE</sequence>
<dbReference type="NCBIfam" id="TIGR02122">
    <property type="entry name" value="TRAP_TAXI"/>
    <property type="match status" value="1"/>
</dbReference>
<comment type="caution">
    <text evidence="2">The sequence shown here is derived from an EMBL/GenBank/DDBJ whole genome shotgun (WGS) entry which is preliminary data.</text>
</comment>
<keyword evidence="3" id="KW-1185">Reference proteome</keyword>
<gene>
    <name evidence="2" type="ORF">E4656_01070</name>
</gene>
<dbReference type="Proteomes" id="UP000297475">
    <property type="component" value="Unassembled WGS sequence"/>
</dbReference>
<feature type="chain" id="PRO_5021253772" evidence="1">
    <location>
        <begin position="30"/>
        <end position="325"/>
    </location>
</feature>
<dbReference type="PANTHER" id="PTHR42941:SF1">
    <property type="entry name" value="SLL1037 PROTEIN"/>
    <property type="match status" value="1"/>
</dbReference>
<feature type="signal peptide" evidence="1">
    <location>
        <begin position="1"/>
        <end position="29"/>
    </location>
</feature>
<proteinExistence type="predicted"/>
<name>A0A4Z0WDC8_9GAMM</name>
<dbReference type="EMBL" id="SRMF01000001">
    <property type="protein sequence ID" value="TGG95050.1"/>
    <property type="molecule type" value="Genomic_DNA"/>
</dbReference>
<keyword evidence="1" id="KW-0732">Signal</keyword>
<dbReference type="RefSeq" id="WP_135480393.1">
    <property type="nucleotide sequence ID" value="NZ_SRMF01000001.1"/>
</dbReference>
<organism evidence="2 3">
    <name type="scientific">Natronospirillum operosum</name>
    <dbReference type="NCBI Taxonomy" id="2759953"/>
    <lineage>
        <taxon>Bacteria</taxon>
        <taxon>Pseudomonadati</taxon>
        <taxon>Pseudomonadota</taxon>
        <taxon>Gammaproteobacteria</taxon>
        <taxon>Oceanospirillales</taxon>
        <taxon>Natronospirillaceae</taxon>
        <taxon>Natronospirillum</taxon>
    </lineage>
</organism>
<accession>A0A4Z0WDC8</accession>
<evidence type="ECO:0000313" key="3">
    <source>
        <dbReference type="Proteomes" id="UP000297475"/>
    </source>
</evidence>
<dbReference type="SUPFAM" id="SSF53850">
    <property type="entry name" value="Periplasmic binding protein-like II"/>
    <property type="match status" value="1"/>
</dbReference>
<dbReference type="OrthoDB" id="9776669at2"/>
<protein>
    <submittedName>
        <fullName evidence="2">TAXI family TRAP transporter solute-binding subunit</fullName>
    </submittedName>
</protein>